<feature type="compositionally biased region" description="Polar residues" evidence="2">
    <location>
        <begin position="529"/>
        <end position="541"/>
    </location>
</feature>
<feature type="compositionally biased region" description="Polar residues" evidence="2">
    <location>
        <begin position="12"/>
        <end position="30"/>
    </location>
</feature>
<reference evidence="4" key="1">
    <citation type="submission" date="2025-08" db="UniProtKB">
        <authorList>
            <consortium name="RefSeq"/>
        </authorList>
    </citation>
    <scope>IDENTIFICATION</scope>
</reference>
<feature type="coiled-coil region" evidence="1">
    <location>
        <begin position="377"/>
        <end position="404"/>
    </location>
</feature>
<feature type="compositionally biased region" description="Low complexity" evidence="2">
    <location>
        <begin position="235"/>
        <end position="248"/>
    </location>
</feature>
<name>A0A1S4EP72_DIACI</name>
<dbReference type="AlphaFoldDB" id="A0A1S4EP72"/>
<evidence type="ECO:0000313" key="4">
    <source>
        <dbReference type="RefSeq" id="XP_017303964.2"/>
    </source>
</evidence>
<dbReference type="KEGG" id="dci:103520321"/>
<evidence type="ECO:0000313" key="3">
    <source>
        <dbReference type="Proteomes" id="UP000079169"/>
    </source>
</evidence>
<evidence type="ECO:0000256" key="2">
    <source>
        <dbReference type="SAM" id="MobiDB-lite"/>
    </source>
</evidence>
<evidence type="ECO:0000256" key="1">
    <source>
        <dbReference type="SAM" id="Coils"/>
    </source>
</evidence>
<organism evidence="3 4">
    <name type="scientific">Diaphorina citri</name>
    <name type="common">Asian citrus psyllid</name>
    <dbReference type="NCBI Taxonomy" id="121845"/>
    <lineage>
        <taxon>Eukaryota</taxon>
        <taxon>Metazoa</taxon>
        <taxon>Ecdysozoa</taxon>
        <taxon>Arthropoda</taxon>
        <taxon>Hexapoda</taxon>
        <taxon>Insecta</taxon>
        <taxon>Pterygota</taxon>
        <taxon>Neoptera</taxon>
        <taxon>Paraneoptera</taxon>
        <taxon>Hemiptera</taxon>
        <taxon>Sternorrhyncha</taxon>
        <taxon>Psylloidea</taxon>
        <taxon>Psyllidae</taxon>
        <taxon>Diaphorininae</taxon>
        <taxon>Diaphorina</taxon>
    </lineage>
</organism>
<feature type="compositionally biased region" description="Polar residues" evidence="2">
    <location>
        <begin position="479"/>
        <end position="491"/>
    </location>
</feature>
<feature type="compositionally biased region" description="Basic and acidic residues" evidence="2">
    <location>
        <begin position="1"/>
        <end position="11"/>
    </location>
</feature>
<keyword evidence="1" id="KW-0175">Coiled coil</keyword>
<keyword evidence="3" id="KW-1185">Reference proteome</keyword>
<feature type="region of interest" description="Disordered" evidence="2">
    <location>
        <begin position="227"/>
        <end position="252"/>
    </location>
</feature>
<protein>
    <submittedName>
        <fullName evidence="4">Uncharacterized protein</fullName>
    </submittedName>
</protein>
<dbReference type="GeneID" id="103520321"/>
<proteinExistence type="predicted"/>
<dbReference type="Proteomes" id="UP000079169">
    <property type="component" value="Unplaced"/>
</dbReference>
<feature type="region of interest" description="Disordered" evidence="2">
    <location>
        <begin position="1"/>
        <end position="30"/>
    </location>
</feature>
<feature type="compositionally biased region" description="Polar residues" evidence="2">
    <location>
        <begin position="453"/>
        <end position="463"/>
    </location>
</feature>
<feature type="compositionally biased region" description="Basic and acidic residues" evidence="2">
    <location>
        <begin position="492"/>
        <end position="513"/>
    </location>
</feature>
<dbReference type="RefSeq" id="XP_017303964.2">
    <property type="nucleotide sequence ID" value="XM_017448475.2"/>
</dbReference>
<sequence>MARLIESETDHSSSSALDNPTSATLNTNGKMSSVEILNNTTSSPRKFSFKTKQYNHNHYQPKLVTSKIKINPNSTVAELANKFNTIIVDDGDKTNRHHVILKRKHSVGNNNTVIKELPNNVKEAIRLFEQSNSKERNNNVKKDSEPKSNEQTKKSSKIILIRKNSIQRVKKIASTGDISTQIKSESYSNLKRSEIDLKGTSCETCLTLPQLRPTLSLGSNINAPMKIRRPSSIGNSLNQNTSSNQNKTSKSECENLLSNIRKNLRHTSMINLNNSSHRSDHSYEHKISDKYLINKYNTLKPELKPKPEQDFIKDRRKSVSDIQILFKNTNQDLINSKVVQNNFPQRTKFQLKSNKNQNVEQVKKSVSIEDIIAKNNVENITNSNNEINKELALIKNKSNESENEHGLVNKNIKTNSSISTDHKKNLEVEDKIIKNNRLSIPKFSSELENILNHRNGNTTNSESIDLVKDNSEKNEKNYNTESEISSNTIDFKSSKTEQKEQTLKEEDQNKENEIVSIPKESTNSKEQNEIITQHPNPFSCTDKTDNEPKIVLSKPNNSFLWRTLSKDNKTTSIVDKAIVNTNTQEKNYQDDVNDYEIYTYIELNAKDKEEKIVKNTSSLHLNNLPSATYQSLPNLSHCEIDDTYEELNYYTEKNYVPEIPEKKFLKEFDEVVPELPEKNRNHNVGNMTWVNASKPDIHINVVVCNSVDNVSKDYQNKNIPDLLKRGDGENLYHEPKFASEHLEEKIREKRQVLTNIADKYATIVKPLKRDHGELNYNYESIVSVKDDSHYISIQDDAEVYDDVLNVIQMDNCYESIKADSECGSFWEKDNSIYGIKAPSVLSNNSTVSTVSAFIDTSDEWVDVEQSDHEDHIFV</sequence>
<feature type="compositionally biased region" description="Basic and acidic residues" evidence="2">
    <location>
        <begin position="132"/>
        <end position="153"/>
    </location>
</feature>
<dbReference type="PaxDb" id="121845-A0A1S4EP72"/>
<accession>A0A1S4EP72</accession>
<gene>
    <name evidence="4" type="primary">LOC103520321</name>
</gene>
<feature type="non-terminal residue" evidence="4">
    <location>
        <position position="874"/>
    </location>
</feature>
<feature type="region of interest" description="Disordered" evidence="2">
    <location>
        <begin position="129"/>
        <end position="155"/>
    </location>
</feature>
<feature type="compositionally biased region" description="Basic and acidic residues" evidence="2">
    <location>
        <begin position="465"/>
        <end position="478"/>
    </location>
</feature>
<feature type="region of interest" description="Disordered" evidence="2">
    <location>
        <begin position="453"/>
        <end position="547"/>
    </location>
</feature>